<dbReference type="SUPFAM" id="SSF140663">
    <property type="entry name" value="TTHA0068-like"/>
    <property type="match status" value="1"/>
</dbReference>
<dbReference type="AlphaFoldDB" id="A0A917AZN4"/>
<dbReference type="PANTHER" id="PTHR34796:SF1">
    <property type="entry name" value="EXPRESSED PROTEIN"/>
    <property type="match status" value="1"/>
</dbReference>
<name>A0A917AZN4_HALAA</name>
<dbReference type="InterPro" id="IPR023203">
    <property type="entry name" value="TTHA0068_sf"/>
</dbReference>
<reference evidence="1" key="2">
    <citation type="submission" date="2020-09" db="EMBL/GenBank/DDBJ databases">
        <authorList>
            <person name="Sun Q."/>
            <person name="Zhou Y."/>
        </authorList>
    </citation>
    <scope>NUCLEOTIDE SEQUENCE</scope>
    <source>
        <strain evidence="1">CGMCC 1.12153</strain>
    </source>
</reference>
<keyword evidence="2" id="KW-1185">Reference proteome</keyword>
<dbReference type="Pfam" id="PF03745">
    <property type="entry name" value="DUF309"/>
    <property type="match status" value="1"/>
</dbReference>
<reference evidence="1" key="1">
    <citation type="journal article" date="2014" name="Int. J. Syst. Evol. Microbiol.">
        <title>Complete genome sequence of Corynebacterium casei LMG S-19264T (=DSM 44701T), isolated from a smear-ripened cheese.</title>
        <authorList>
            <consortium name="US DOE Joint Genome Institute (JGI-PGF)"/>
            <person name="Walter F."/>
            <person name="Albersmeier A."/>
            <person name="Kalinowski J."/>
            <person name="Ruckert C."/>
        </authorList>
    </citation>
    <scope>NUCLEOTIDE SEQUENCE</scope>
    <source>
        <strain evidence="1">CGMCC 1.12153</strain>
    </source>
</reference>
<dbReference type="PANTHER" id="PTHR34796">
    <property type="entry name" value="EXPRESSED PROTEIN"/>
    <property type="match status" value="1"/>
</dbReference>
<evidence type="ECO:0000313" key="2">
    <source>
        <dbReference type="Proteomes" id="UP000660110"/>
    </source>
</evidence>
<gene>
    <name evidence="1" type="primary">ypuF</name>
    <name evidence="1" type="ORF">GCM10010954_04290</name>
</gene>
<dbReference type="Proteomes" id="UP000660110">
    <property type="component" value="Unassembled WGS sequence"/>
</dbReference>
<comment type="caution">
    <text evidence="1">The sequence shown here is derived from an EMBL/GenBank/DDBJ whole genome shotgun (WGS) entry which is preliminary data.</text>
</comment>
<proteinExistence type="predicted"/>
<dbReference type="Gene3D" id="1.10.3450.10">
    <property type="entry name" value="TTHA0068-like"/>
    <property type="match status" value="1"/>
</dbReference>
<protein>
    <recommendedName>
        <fullName evidence="3">DUF309 domain-containing protein</fullName>
    </recommendedName>
</protein>
<dbReference type="EMBL" id="BMEL01000001">
    <property type="protein sequence ID" value="GGF08956.1"/>
    <property type="molecule type" value="Genomic_DNA"/>
</dbReference>
<sequence>MYPKSYIEFLAHFHGTRDYFECHEVLEEYWKEVEPGCRNSVWVLFIQFAVTLYHYRRGNLKGALILINKTIEKLPSNYDRIYTLGINAQELHKLSTSVKNNIERKAPYKSVMLPINEPELQQYVKRICIEWNVPYGQPSDLSDEKLIHRHIKWNRT</sequence>
<evidence type="ECO:0000313" key="1">
    <source>
        <dbReference type="EMBL" id="GGF08956.1"/>
    </source>
</evidence>
<accession>A0A917AZN4</accession>
<evidence type="ECO:0008006" key="3">
    <source>
        <dbReference type="Google" id="ProtNLM"/>
    </source>
</evidence>
<dbReference type="InterPro" id="IPR005500">
    <property type="entry name" value="DUF309"/>
</dbReference>
<dbReference type="RefSeq" id="WP_188375814.1">
    <property type="nucleotide sequence ID" value="NZ_BMEL01000001.1"/>
</dbReference>
<organism evidence="1 2">
    <name type="scientific">Halobacillus andaensis</name>
    <dbReference type="NCBI Taxonomy" id="1176239"/>
    <lineage>
        <taxon>Bacteria</taxon>
        <taxon>Bacillati</taxon>
        <taxon>Bacillota</taxon>
        <taxon>Bacilli</taxon>
        <taxon>Bacillales</taxon>
        <taxon>Bacillaceae</taxon>
        <taxon>Halobacillus</taxon>
    </lineage>
</organism>